<dbReference type="Pfam" id="PF00899">
    <property type="entry name" value="ThiF"/>
    <property type="match status" value="1"/>
</dbReference>
<accession>A0ABT7Y772</accession>
<evidence type="ECO:0000313" key="3">
    <source>
        <dbReference type="Proteomes" id="UP001169719"/>
    </source>
</evidence>
<dbReference type="RefSeq" id="WP_289964042.1">
    <property type="nucleotide sequence ID" value="NZ_JAUEOZ010000003.1"/>
</dbReference>
<organism evidence="2 3">
    <name type="scientific">Vibrio agarivorans</name>
    <dbReference type="NCBI Taxonomy" id="153622"/>
    <lineage>
        <taxon>Bacteria</taxon>
        <taxon>Pseudomonadati</taxon>
        <taxon>Pseudomonadota</taxon>
        <taxon>Gammaproteobacteria</taxon>
        <taxon>Vibrionales</taxon>
        <taxon>Vibrionaceae</taxon>
        <taxon>Vibrio</taxon>
    </lineage>
</organism>
<evidence type="ECO:0000259" key="1">
    <source>
        <dbReference type="Pfam" id="PF00899"/>
    </source>
</evidence>
<comment type="caution">
    <text evidence="2">The sequence shown here is derived from an EMBL/GenBank/DDBJ whole genome shotgun (WGS) entry which is preliminary data.</text>
</comment>
<dbReference type="Gene3D" id="3.40.50.720">
    <property type="entry name" value="NAD(P)-binding Rossmann-like Domain"/>
    <property type="match status" value="1"/>
</dbReference>
<protein>
    <submittedName>
        <fullName evidence="2">PRTRC system ThiF family protein</fullName>
    </submittedName>
</protein>
<feature type="domain" description="THIF-type NAD/FAD binding fold" evidence="1">
    <location>
        <begin position="11"/>
        <end position="213"/>
    </location>
</feature>
<gene>
    <name evidence="2" type="ORF">QWJ08_21225</name>
</gene>
<sequence length="252" mass="27937">MGYKLNKNWMLRKINIAVIGCGGTGSFIVDSLIGLDTALKQLGHQGLSVRMFDGSNVTPTNLIRQKFLPFQVGENKAKALEFIANSLHEKDFVAVPEYFNISNKYNNEVHTADLIITCVDKPSVRYALSQLNNADTMWLDCGNGRSSGNVVLGDMKPKPQKALPNICDLYDYSQLSDADSEVKSCSAEQSISRQEFGVNQHCASHAISILWNLVRNGTIDHHGVHFDLKAGTVDPIKVCENEWLTYGYELPV</sequence>
<dbReference type="NCBIfam" id="TIGR03736">
    <property type="entry name" value="PRTRC_ThiF"/>
    <property type="match status" value="1"/>
</dbReference>
<dbReference type="EMBL" id="JAUEOZ010000003">
    <property type="protein sequence ID" value="MDN2483879.1"/>
    <property type="molecule type" value="Genomic_DNA"/>
</dbReference>
<dbReference type="SUPFAM" id="SSF69572">
    <property type="entry name" value="Activating enzymes of the ubiquitin-like proteins"/>
    <property type="match status" value="1"/>
</dbReference>
<proteinExistence type="predicted"/>
<keyword evidence="3" id="KW-1185">Reference proteome</keyword>
<dbReference type="InterPro" id="IPR022500">
    <property type="entry name" value="PRTRC_ThiF"/>
</dbReference>
<dbReference type="InterPro" id="IPR035985">
    <property type="entry name" value="Ubiquitin-activating_enz"/>
</dbReference>
<evidence type="ECO:0000313" key="2">
    <source>
        <dbReference type="EMBL" id="MDN2483879.1"/>
    </source>
</evidence>
<dbReference type="InterPro" id="IPR000594">
    <property type="entry name" value="ThiF_NAD_FAD-bd"/>
</dbReference>
<dbReference type="Proteomes" id="UP001169719">
    <property type="component" value="Unassembled WGS sequence"/>
</dbReference>
<reference evidence="2" key="1">
    <citation type="submission" date="2024-05" db="EMBL/GenBank/DDBJ databases">
        <title>Genome Sequences of Four Agar- Degrading Marine Bacteria.</title>
        <authorList>
            <person name="Phillips E.K."/>
            <person name="Shaffer J.C."/>
            <person name="Henson M.W."/>
            <person name="Temperton B."/>
            <person name="Thrash C.J."/>
            <person name="Martin M.O."/>
        </authorList>
    </citation>
    <scope>NUCLEOTIDE SEQUENCE</scope>
    <source>
        <strain evidence="2">EKP203</strain>
    </source>
</reference>
<name>A0ABT7Y772_9VIBR</name>